<dbReference type="OrthoDB" id="8777614at2"/>
<accession>R4WP38</accession>
<evidence type="ECO:0000256" key="1">
    <source>
        <dbReference type="ARBA" id="ARBA00022448"/>
    </source>
</evidence>
<keyword evidence="2 6" id="KW-0349">Heme</keyword>
<proteinExistence type="predicted"/>
<dbReference type="EMBL" id="AP013058">
    <property type="protein sequence ID" value="BAN22655.1"/>
    <property type="molecule type" value="Genomic_DNA"/>
</dbReference>
<keyword evidence="3 6" id="KW-0479">Metal-binding</keyword>
<dbReference type="InterPro" id="IPR050597">
    <property type="entry name" value="Cytochrome_c_Oxidase_Subunit"/>
</dbReference>
<feature type="domain" description="Cytochrome c" evidence="8">
    <location>
        <begin position="32"/>
        <end position="119"/>
    </location>
</feature>
<evidence type="ECO:0000256" key="2">
    <source>
        <dbReference type="ARBA" id="ARBA00022617"/>
    </source>
</evidence>
<reference evidence="9 10" key="1">
    <citation type="journal article" date="2013" name="Genome Announc.">
        <title>Complete Genome Sequence of Burkholderia sp. Strain RPE64, Bacterial Symbiont of the Bean Bug Riptortus pedestris.</title>
        <authorList>
            <person name="Shibata T.F."/>
            <person name="Maeda T."/>
            <person name="Nikoh N."/>
            <person name="Yamaguchi K."/>
            <person name="Oshima K."/>
            <person name="Hattori M."/>
            <person name="Nishiyama T."/>
            <person name="Hasebe M."/>
            <person name="Fukatsu T."/>
            <person name="Kikuchi Y."/>
            <person name="Shigenobu S."/>
        </authorList>
    </citation>
    <scope>NUCLEOTIDE SEQUENCE [LARGE SCALE GENOMIC DNA]</scope>
</reference>
<dbReference type="InterPro" id="IPR036909">
    <property type="entry name" value="Cyt_c-like_dom_sf"/>
</dbReference>
<evidence type="ECO:0000256" key="3">
    <source>
        <dbReference type="ARBA" id="ARBA00022723"/>
    </source>
</evidence>
<organism evidence="9 10">
    <name type="scientific">Caballeronia insecticola</name>
    <dbReference type="NCBI Taxonomy" id="758793"/>
    <lineage>
        <taxon>Bacteria</taxon>
        <taxon>Pseudomonadati</taxon>
        <taxon>Pseudomonadota</taxon>
        <taxon>Betaproteobacteria</taxon>
        <taxon>Burkholderiales</taxon>
        <taxon>Burkholderiaceae</taxon>
        <taxon>Caballeronia</taxon>
    </lineage>
</organism>
<dbReference type="GO" id="GO:0005506">
    <property type="term" value="F:iron ion binding"/>
    <property type="evidence" value="ECO:0007669"/>
    <property type="project" value="InterPro"/>
</dbReference>
<dbReference type="GO" id="GO:0009055">
    <property type="term" value="F:electron transfer activity"/>
    <property type="evidence" value="ECO:0007669"/>
    <property type="project" value="InterPro"/>
</dbReference>
<evidence type="ECO:0000313" key="9">
    <source>
        <dbReference type="EMBL" id="BAN22655.1"/>
    </source>
</evidence>
<dbReference type="STRING" id="758793.BRPE64_ACDS09010"/>
<protein>
    <submittedName>
        <fullName evidence="9">Cytochrome c class I</fullName>
    </submittedName>
</protein>
<gene>
    <name evidence="9" type="ORF">BRPE64_ACDS09010</name>
</gene>
<sequence>MKPSQALQHSFKTACAAAALIGMTAFGTAHAADAGNGKALSDSHNCAACHGPGLNKPVSGEYPRLAGQHATYIYWALRQYQIGGNNPNFGRNNAIMAAQVQSLSQSDLKDLAAYIESLDGSLVLKK</sequence>
<dbReference type="GO" id="GO:0020037">
    <property type="term" value="F:heme binding"/>
    <property type="evidence" value="ECO:0007669"/>
    <property type="project" value="InterPro"/>
</dbReference>
<dbReference type="InterPro" id="IPR009056">
    <property type="entry name" value="Cyt_c-like_dom"/>
</dbReference>
<keyword evidence="7" id="KW-0732">Signal</keyword>
<evidence type="ECO:0000259" key="8">
    <source>
        <dbReference type="PROSITE" id="PS51007"/>
    </source>
</evidence>
<dbReference type="Gene3D" id="1.10.760.10">
    <property type="entry name" value="Cytochrome c-like domain"/>
    <property type="match status" value="1"/>
</dbReference>
<dbReference type="SUPFAM" id="SSF46626">
    <property type="entry name" value="Cytochrome c"/>
    <property type="match status" value="1"/>
</dbReference>
<evidence type="ECO:0000313" key="10">
    <source>
        <dbReference type="Proteomes" id="UP000013966"/>
    </source>
</evidence>
<evidence type="ECO:0000256" key="6">
    <source>
        <dbReference type="PROSITE-ProRule" id="PRU00433"/>
    </source>
</evidence>
<dbReference type="Proteomes" id="UP000013966">
    <property type="component" value="Chromosome 1"/>
</dbReference>
<dbReference type="PATRIC" id="fig|758793.3.peg.903"/>
<keyword evidence="5 6" id="KW-0408">Iron</keyword>
<keyword evidence="10" id="KW-1185">Reference proteome</keyword>
<dbReference type="KEGG" id="buo:BRPE64_ACDS09010"/>
<keyword evidence="1" id="KW-0813">Transport</keyword>
<dbReference type="PRINTS" id="PR00605">
    <property type="entry name" value="CYTCHROMECIC"/>
</dbReference>
<dbReference type="HOGENOM" id="CLU_128253_1_0_4"/>
<dbReference type="RefSeq" id="WP_016344813.1">
    <property type="nucleotide sequence ID" value="NC_021287.1"/>
</dbReference>
<feature type="chain" id="PRO_5004372640" evidence="7">
    <location>
        <begin position="32"/>
        <end position="126"/>
    </location>
</feature>
<dbReference type="PANTHER" id="PTHR33751:SF9">
    <property type="entry name" value="CYTOCHROME C4"/>
    <property type="match status" value="1"/>
</dbReference>
<evidence type="ECO:0000256" key="7">
    <source>
        <dbReference type="SAM" id="SignalP"/>
    </source>
</evidence>
<dbReference type="InterPro" id="IPR008168">
    <property type="entry name" value="Cyt_C_IC"/>
</dbReference>
<feature type="signal peptide" evidence="7">
    <location>
        <begin position="1"/>
        <end position="31"/>
    </location>
</feature>
<dbReference type="PANTHER" id="PTHR33751">
    <property type="entry name" value="CBB3-TYPE CYTOCHROME C OXIDASE SUBUNIT FIXP"/>
    <property type="match status" value="1"/>
</dbReference>
<dbReference type="Pfam" id="PF00034">
    <property type="entry name" value="Cytochrom_C"/>
    <property type="match status" value="1"/>
</dbReference>
<name>R4WP38_9BURK</name>
<dbReference type="PROSITE" id="PS51007">
    <property type="entry name" value="CYTC"/>
    <property type="match status" value="1"/>
</dbReference>
<keyword evidence="4" id="KW-0249">Electron transport</keyword>
<evidence type="ECO:0000256" key="4">
    <source>
        <dbReference type="ARBA" id="ARBA00022982"/>
    </source>
</evidence>
<reference evidence="9 10" key="2">
    <citation type="journal article" date="2018" name="Int. J. Syst. Evol. Microbiol.">
        <title>Burkholderia insecticola sp. nov., a gut symbiotic bacterium of the bean bug Riptortus pedestris.</title>
        <authorList>
            <person name="Takeshita K."/>
            <person name="Tamaki H."/>
            <person name="Ohbayashi T."/>
            <person name="Meng X.-Y."/>
            <person name="Sone T."/>
            <person name="Mitani Y."/>
            <person name="Peeters C."/>
            <person name="Kikuchi Y."/>
            <person name="Vandamme P."/>
        </authorList>
    </citation>
    <scope>NUCLEOTIDE SEQUENCE [LARGE SCALE GENOMIC DNA]</scope>
    <source>
        <strain evidence="9">RPE64</strain>
    </source>
</reference>
<dbReference type="AlphaFoldDB" id="R4WP38"/>
<evidence type="ECO:0000256" key="5">
    <source>
        <dbReference type="ARBA" id="ARBA00023004"/>
    </source>
</evidence>